<organism evidence="1 2">
    <name type="scientific">Mesorhizobium robiniae</name>
    <dbReference type="NCBI Taxonomy" id="559315"/>
    <lineage>
        <taxon>Bacteria</taxon>
        <taxon>Pseudomonadati</taxon>
        <taxon>Pseudomonadota</taxon>
        <taxon>Alphaproteobacteria</taxon>
        <taxon>Hyphomicrobiales</taxon>
        <taxon>Phyllobacteriaceae</taxon>
        <taxon>Mesorhizobium</taxon>
    </lineage>
</organism>
<protein>
    <submittedName>
        <fullName evidence="1">Uncharacterized protein</fullName>
    </submittedName>
</protein>
<gene>
    <name evidence="1" type="ORF">ABID19_002798</name>
</gene>
<dbReference type="EMBL" id="JBEPMC010000004">
    <property type="protein sequence ID" value="MET3579767.1"/>
    <property type="molecule type" value="Genomic_DNA"/>
</dbReference>
<accession>A0ABV2GNN8</accession>
<dbReference type="Proteomes" id="UP001549204">
    <property type="component" value="Unassembled WGS sequence"/>
</dbReference>
<evidence type="ECO:0000313" key="2">
    <source>
        <dbReference type="Proteomes" id="UP001549204"/>
    </source>
</evidence>
<sequence length="39" mass="4472">MKSHREQRQVASTPVIRMVRIDPVSRSKRARLAAPEAKD</sequence>
<proteinExistence type="predicted"/>
<keyword evidence="2" id="KW-1185">Reference proteome</keyword>
<name>A0ABV2GNN8_9HYPH</name>
<comment type="caution">
    <text evidence="1">The sequence shown here is derived from an EMBL/GenBank/DDBJ whole genome shotgun (WGS) entry which is preliminary data.</text>
</comment>
<evidence type="ECO:0000313" key="1">
    <source>
        <dbReference type="EMBL" id="MET3579767.1"/>
    </source>
</evidence>
<reference evidence="1 2" key="1">
    <citation type="submission" date="2024-06" db="EMBL/GenBank/DDBJ databases">
        <title>Genomic Encyclopedia of Type Strains, Phase IV (KMG-IV): sequencing the most valuable type-strain genomes for metagenomic binning, comparative biology and taxonomic classification.</title>
        <authorList>
            <person name="Goeker M."/>
        </authorList>
    </citation>
    <scope>NUCLEOTIDE SEQUENCE [LARGE SCALE GENOMIC DNA]</scope>
    <source>
        <strain evidence="1 2">DSM 100022</strain>
    </source>
</reference>